<dbReference type="Gene3D" id="1.20.1250.20">
    <property type="entry name" value="MFS general substrate transporter like domains"/>
    <property type="match status" value="1"/>
</dbReference>
<evidence type="ECO:0000256" key="3">
    <source>
        <dbReference type="ARBA" id="ARBA00022989"/>
    </source>
</evidence>
<evidence type="ECO:0000256" key="1">
    <source>
        <dbReference type="ARBA" id="ARBA00004141"/>
    </source>
</evidence>
<protein>
    <submittedName>
        <fullName evidence="6">UNC93-like protein 1</fullName>
    </submittedName>
</protein>
<dbReference type="InterPro" id="IPR036259">
    <property type="entry name" value="MFS_trans_sf"/>
</dbReference>
<proteinExistence type="predicted"/>
<reference evidence="6" key="1">
    <citation type="submission" date="2020-09" db="EMBL/GenBank/DDBJ databases">
        <title>Genome-Enabled Discovery of Anthraquinone Biosynthesis in Senna tora.</title>
        <authorList>
            <person name="Kang S.-H."/>
            <person name="Pandey R.P."/>
            <person name="Lee C.-M."/>
            <person name="Sim J.-S."/>
            <person name="Jeong J.-T."/>
            <person name="Choi B.-S."/>
            <person name="Jung M."/>
            <person name="Ginzburg D."/>
            <person name="Zhao K."/>
            <person name="Won S.Y."/>
            <person name="Oh T.-J."/>
            <person name="Yu Y."/>
            <person name="Kim N.-H."/>
            <person name="Lee O.R."/>
            <person name="Lee T.-H."/>
            <person name="Bashyal P."/>
            <person name="Kim T.-S."/>
            <person name="Lee W.-H."/>
            <person name="Kawkins C."/>
            <person name="Kim C.-K."/>
            <person name="Kim J.S."/>
            <person name="Ahn B.O."/>
            <person name="Rhee S.Y."/>
            <person name="Sohng J.K."/>
        </authorList>
    </citation>
    <scope>NUCLEOTIDE SEQUENCE</scope>
    <source>
        <tissue evidence="6">Leaf</tissue>
    </source>
</reference>
<dbReference type="SUPFAM" id="SSF103473">
    <property type="entry name" value="MFS general substrate transporter"/>
    <property type="match status" value="1"/>
</dbReference>
<keyword evidence="3 5" id="KW-1133">Transmembrane helix</keyword>
<feature type="transmembrane region" description="Helical" evidence="5">
    <location>
        <begin position="91"/>
        <end position="108"/>
    </location>
</feature>
<dbReference type="PANTHER" id="PTHR23294:SF59">
    <property type="entry name" value="UNC93-LIKE PROTEIN C922.05C"/>
    <property type="match status" value="1"/>
</dbReference>
<evidence type="ECO:0000256" key="4">
    <source>
        <dbReference type="ARBA" id="ARBA00023136"/>
    </source>
</evidence>
<evidence type="ECO:0000256" key="2">
    <source>
        <dbReference type="ARBA" id="ARBA00022692"/>
    </source>
</evidence>
<evidence type="ECO:0000313" key="6">
    <source>
        <dbReference type="EMBL" id="KAF7816606.1"/>
    </source>
</evidence>
<dbReference type="Proteomes" id="UP000634136">
    <property type="component" value="Unassembled WGS sequence"/>
</dbReference>
<feature type="transmembrane region" description="Helical" evidence="5">
    <location>
        <begin position="362"/>
        <end position="383"/>
    </location>
</feature>
<organism evidence="6 7">
    <name type="scientific">Senna tora</name>
    <dbReference type="NCBI Taxonomy" id="362788"/>
    <lineage>
        <taxon>Eukaryota</taxon>
        <taxon>Viridiplantae</taxon>
        <taxon>Streptophyta</taxon>
        <taxon>Embryophyta</taxon>
        <taxon>Tracheophyta</taxon>
        <taxon>Spermatophyta</taxon>
        <taxon>Magnoliopsida</taxon>
        <taxon>eudicotyledons</taxon>
        <taxon>Gunneridae</taxon>
        <taxon>Pentapetalae</taxon>
        <taxon>rosids</taxon>
        <taxon>fabids</taxon>
        <taxon>Fabales</taxon>
        <taxon>Fabaceae</taxon>
        <taxon>Caesalpinioideae</taxon>
        <taxon>Cassia clade</taxon>
        <taxon>Senna</taxon>
    </lineage>
</organism>
<dbReference type="GO" id="GO:0016020">
    <property type="term" value="C:membrane"/>
    <property type="evidence" value="ECO:0007669"/>
    <property type="project" value="UniProtKB-SubCell"/>
</dbReference>
<dbReference type="PANTHER" id="PTHR23294">
    <property type="entry name" value="ET TRANSLATION PRODUCT-RELATED"/>
    <property type="match status" value="1"/>
</dbReference>
<feature type="transmembrane region" description="Helical" evidence="5">
    <location>
        <begin position="187"/>
        <end position="206"/>
    </location>
</feature>
<sequence>MDFRTDEEPEKTKESPSSSFRYNSPLVQIILIGLVCFCCPGMFNALSGMGGGGQVDPTASNNSLTALYTTFALFGILGGSIYNILGPHLTLFAGCSTYVLYSASFLYYNHFHHQAFAIVSGALLGVGAGLLWAAQGAIMTSYPPINRKGTYISIFWSIFNMGGVIGGLIPFILNYHRSEAASVNDATYIGFMCFMALGAVLSLAVLPPSKVVRNDGTKCTAILYSNVSTEAFEIVKLFLNWKMVLILPAAWSSNFFYTYQFNNVNGVLFNLRTRGFNNVFYWGAQMVGSVGMGYVMDFSFESRRKRGILGICVVGVVGSAIWGGALANQIRYSGFYKGIQSAGAAVAWQVDTHKVSFMSQLIVNWVLTTVSYPLLLVLVMLAVKEDNNKTELETI</sequence>
<dbReference type="Pfam" id="PF05978">
    <property type="entry name" value="UNC-93"/>
    <property type="match status" value="1"/>
</dbReference>
<gene>
    <name evidence="6" type="ORF">G2W53_030575</name>
</gene>
<keyword evidence="7" id="KW-1185">Reference proteome</keyword>
<feature type="transmembrane region" description="Helical" evidence="5">
    <location>
        <begin position="115"/>
        <end position="134"/>
    </location>
</feature>
<dbReference type="EMBL" id="JAAIUW010000009">
    <property type="protein sequence ID" value="KAF7816606.1"/>
    <property type="molecule type" value="Genomic_DNA"/>
</dbReference>
<feature type="transmembrane region" description="Helical" evidence="5">
    <location>
        <begin position="154"/>
        <end position="175"/>
    </location>
</feature>
<comment type="subcellular location">
    <subcellularLocation>
        <location evidence="1">Membrane</location>
        <topology evidence="1">Multi-pass membrane protein</topology>
    </subcellularLocation>
</comment>
<feature type="transmembrane region" description="Helical" evidence="5">
    <location>
        <begin position="308"/>
        <end position="327"/>
    </location>
</feature>
<keyword evidence="4 5" id="KW-0472">Membrane</keyword>
<dbReference type="AlphaFoldDB" id="A0A834WEQ2"/>
<feature type="transmembrane region" description="Helical" evidence="5">
    <location>
        <begin position="26"/>
        <end position="46"/>
    </location>
</feature>
<accession>A0A834WEQ2</accession>
<feature type="transmembrane region" description="Helical" evidence="5">
    <location>
        <begin position="66"/>
        <end position="85"/>
    </location>
</feature>
<dbReference type="InterPro" id="IPR051617">
    <property type="entry name" value="UNC-93-like_regulator"/>
</dbReference>
<comment type="caution">
    <text evidence="6">The sequence shown here is derived from an EMBL/GenBank/DDBJ whole genome shotgun (WGS) entry which is preliminary data.</text>
</comment>
<dbReference type="InterPro" id="IPR010291">
    <property type="entry name" value="Ion_channel_UNC-93"/>
</dbReference>
<keyword evidence="2 5" id="KW-0812">Transmembrane</keyword>
<feature type="transmembrane region" description="Helical" evidence="5">
    <location>
        <begin position="279"/>
        <end position="296"/>
    </location>
</feature>
<evidence type="ECO:0000313" key="7">
    <source>
        <dbReference type="Proteomes" id="UP000634136"/>
    </source>
</evidence>
<dbReference type="OrthoDB" id="196103at2759"/>
<evidence type="ECO:0000256" key="5">
    <source>
        <dbReference type="SAM" id="Phobius"/>
    </source>
</evidence>
<name>A0A834WEQ2_9FABA</name>